<keyword evidence="5" id="KW-0611">Plant defense</keyword>
<dbReference type="SMART" id="SM00255">
    <property type="entry name" value="TIR"/>
    <property type="match status" value="1"/>
</dbReference>
<dbReference type="SUPFAM" id="SSF52047">
    <property type="entry name" value="RNI-like"/>
    <property type="match status" value="2"/>
</dbReference>
<dbReference type="EC" id="3.2.2.6" evidence="1"/>
<dbReference type="InterPro" id="IPR045344">
    <property type="entry name" value="C-JID"/>
</dbReference>
<dbReference type="Pfam" id="PF20160">
    <property type="entry name" value="C-JID"/>
    <property type="match status" value="1"/>
</dbReference>
<dbReference type="SUPFAM" id="SSF52540">
    <property type="entry name" value="P-loop containing nucleoside triphosphate hydrolases"/>
    <property type="match status" value="1"/>
</dbReference>
<dbReference type="InterPro" id="IPR011713">
    <property type="entry name" value="Leu-rich_rpt_3"/>
</dbReference>
<evidence type="ECO:0000256" key="8">
    <source>
        <dbReference type="SAM" id="Phobius"/>
    </source>
</evidence>
<evidence type="ECO:0000256" key="1">
    <source>
        <dbReference type="ARBA" id="ARBA00011982"/>
    </source>
</evidence>
<evidence type="ECO:0000313" key="10">
    <source>
        <dbReference type="Proteomes" id="UP000694864"/>
    </source>
</evidence>
<dbReference type="InterPro" id="IPR032675">
    <property type="entry name" value="LRR_dom_sf"/>
</dbReference>
<dbReference type="PANTHER" id="PTHR11017:SF411">
    <property type="entry name" value="ADP-RIBOSYL CYCLASE_CYCLIC ADP-RIBOSE HYDROLASE-RELATED"/>
    <property type="match status" value="1"/>
</dbReference>
<dbReference type="Pfam" id="PF01582">
    <property type="entry name" value="TIR"/>
    <property type="match status" value="1"/>
</dbReference>
<keyword evidence="10" id="KW-1185">Reference proteome</keyword>
<evidence type="ECO:0000256" key="6">
    <source>
        <dbReference type="ARBA" id="ARBA00023027"/>
    </source>
</evidence>
<dbReference type="PRINTS" id="PR00364">
    <property type="entry name" value="DISEASERSIST"/>
</dbReference>
<proteinExistence type="predicted"/>
<dbReference type="Pfam" id="PF23282">
    <property type="entry name" value="WHD_ROQ1"/>
    <property type="match status" value="1"/>
</dbReference>
<dbReference type="RefSeq" id="XP_010503109.1">
    <property type="nucleotide sequence ID" value="XM_010504807.2"/>
</dbReference>
<dbReference type="InterPro" id="IPR042197">
    <property type="entry name" value="Apaf_helical"/>
</dbReference>
<dbReference type="InterPro" id="IPR035897">
    <property type="entry name" value="Toll_tir_struct_dom_sf"/>
</dbReference>
<dbReference type="Gene3D" id="3.40.50.300">
    <property type="entry name" value="P-loop containing nucleotide triphosphate hydrolases"/>
    <property type="match status" value="1"/>
</dbReference>
<dbReference type="InterPro" id="IPR058192">
    <property type="entry name" value="WHD_ROQ1-like"/>
</dbReference>
<reference evidence="11" key="2">
    <citation type="submission" date="2025-08" db="UniProtKB">
        <authorList>
            <consortium name="RefSeq"/>
        </authorList>
    </citation>
    <scope>IDENTIFICATION</scope>
    <source>
        <tissue evidence="11">Leaf</tissue>
    </source>
</reference>
<dbReference type="Gene3D" id="1.10.8.430">
    <property type="entry name" value="Helical domain of apoptotic protease-activating factors"/>
    <property type="match status" value="1"/>
</dbReference>
<keyword evidence="8" id="KW-1133">Transmembrane helix</keyword>
<evidence type="ECO:0000256" key="4">
    <source>
        <dbReference type="ARBA" id="ARBA00022801"/>
    </source>
</evidence>
<evidence type="ECO:0000259" key="9">
    <source>
        <dbReference type="PROSITE" id="PS50104"/>
    </source>
</evidence>
<keyword evidence="8" id="KW-0812">Transmembrane</keyword>
<dbReference type="InterPro" id="IPR000157">
    <property type="entry name" value="TIR_dom"/>
</dbReference>
<dbReference type="SUPFAM" id="SSF46785">
    <property type="entry name" value="Winged helix' DNA-binding domain"/>
    <property type="match status" value="1"/>
</dbReference>
<evidence type="ECO:0000256" key="7">
    <source>
        <dbReference type="ARBA" id="ARBA00047304"/>
    </source>
</evidence>
<dbReference type="Gene3D" id="3.80.10.10">
    <property type="entry name" value="Ribonuclease Inhibitor"/>
    <property type="match status" value="3"/>
</dbReference>
<keyword evidence="8" id="KW-0472">Membrane</keyword>
<dbReference type="GeneID" id="104780307"/>
<dbReference type="InterPro" id="IPR002182">
    <property type="entry name" value="NB-ARC"/>
</dbReference>
<dbReference type="InterPro" id="IPR027417">
    <property type="entry name" value="P-loop_NTPase"/>
</dbReference>
<evidence type="ECO:0000256" key="5">
    <source>
        <dbReference type="ARBA" id="ARBA00022821"/>
    </source>
</evidence>
<dbReference type="PROSITE" id="PS50104">
    <property type="entry name" value="TIR"/>
    <property type="match status" value="1"/>
</dbReference>
<reference evidence="10" key="1">
    <citation type="journal article" date="2014" name="Nat. Commun.">
        <title>The emerging biofuel crop Camelina sativa retains a highly undifferentiated hexaploid genome structure.</title>
        <authorList>
            <person name="Kagale S."/>
            <person name="Koh C."/>
            <person name="Nixon J."/>
            <person name="Bollina V."/>
            <person name="Clarke W.E."/>
            <person name="Tuteja R."/>
            <person name="Spillane C."/>
            <person name="Robinson S.J."/>
            <person name="Links M.G."/>
            <person name="Clarke C."/>
            <person name="Higgins E.E."/>
            <person name="Huebert T."/>
            <person name="Sharpe A.G."/>
            <person name="Parkin I.A."/>
        </authorList>
    </citation>
    <scope>NUCLEOTIDE SEQUENCE [LARGE SCALE GENOMIC DNA]</scope>
    <source>
        <strain evidence="10">cv. DH55</strain>
    </source>
</reference>
<protein>
    <recommendedName>
        <fullName evidence="1">ADP-ribosyl cyclase/cyclic ADP-ribose hydrolase</fullName>
        <ecNumber evidence="1">3.2.2.6</ecNumber>
    </recommendedName>
</protein>
<dbReference type="Gene3D" id="3.40.50.10140">
    <property type="entry name" value="Toll/interleukin-1 receptor homology (TIR) domain"/>
    <property type="match status" value="1"/>
</dbReference>
<name>A0ABM0YM65_CAMSA</name>
<dbReference type="PANTHER" id="PTHR11017">
    <property type="entry name" value="LEUCINE-RICH REPEAT-CONTAINING PROTEIN"/>
    <property type="match status" value="1"/>
</dbReference>
<evidence type="ECO:0000256" key="2">
    <source>
        <dbReference type="ARBA" id="ARBA00022614"/>
    </source>
</evidence>
<evidence type="ECO:0000256" key="3">
    <source>
        <dbReference type="ARBA" id="ARBA00022737"/>
    </source>
</evidence>
<dbReference type="InterPro" id="IPR036390">
    <property type="entry name" value="WH_DNA-bd_sf"/>
</dbReference>
<feature type="transmembrane region" description="Helical" evidence="8">
    <location>
        <begin position="520"/>
        <end position="541"/>
    </location>
</feature>
<feature type="domain" description="TIR" evidence="9">
    <location>
        <begin position="95"/>
        <end position="259"/>
    </location>
</feature>
<dbReference type="Pfam" id="PF07725">
    <property type="entry name" value="LRR_3"/>
    <property type="match status" value="1"/>
</dbReference>
<keyword evidence="4" id="KW-0378">Hydrolase</keyword>
<keyword evidence="2" id="KW-0433">Leucine-rich repeat</keyword>
<sequence>MGSVMSCSKRKATSQDVESESVKRQKICSTNDDENCRLIRPDEFSWKHPLSFCANRVVNAAVGFFAHFTKVRFQLDNEVSSSSLPSPPTSLSQNWIHHVFSSFHGADVRKTIHSHILELFQRKGIDIFVDNNIERSKSIGPELVKAIRGSKIAIVLLSKNYASSSWCLDELVEIMNCRKVSGQIVMPIFYQVDPTDIKKQTGDFGKAFRKSCKGKSKEHIERWRKALEDVATIAGEHSHKWVNDAAMIEQIATNISNMLSNSTPSRDLDDFVGMSAHIEEMERLLRLDSDPEVRTVGILGAPGIGKTTIATVLFNKYSSRFRHSAIMYDIRGSYPRLPLNGLSAQLQLQHQMLSQMIDQKDITISHSGVAQVRLEKKKVLLVIDDVDQVGQLEALAKKEWFGPGSRIIITTENLGVLQSHRIDHIYKVKFPSSDEAFEIFCTNAFGQKHPYKGFYELAWEVIALAGKLPLGLKVLGSFLRGRSKQDWKNMLPTLKNRLDGEIGSIIQFSYDALPDEEKYLFLYLACFFVSGFVSTFISTFISEVEEVLATKFLDVRQNLHVLAERSFISIEDSMIRMHTLLHQFGRKTSRKQFVHHVHRESYLLVGARDICEELRHDTTNSRRFISINLDLSNTEEELKISEKALERMNDLEFVRINDRGLGQTKSLQSLLHHSQHIRSLHWWYFPNICLPSTFNPEFLVKLDLSYSKLHKLWDGTASLGNLTSMNLSYSTHLKELPDLSTATNLVVLYLQLCVSLVELPSSIGKLTSLQILVLRTCSSLVKIPSSIGNLTNLDLDLTSCSKLVELPSSIGNGIKLSKLILDYCSSLVKLPSSINVTYLRELSLANCSRVVELPAIENANNLETLKLQNCSSLLELHPSIGTAKNLSRLDISGCSSLVELPSFIGNLQFLCDLIMGGCSKLEVLPTNINLEYLGLLDLTDCSQLKSFPEISTNIEYLMLKGTAIKEIPMSIMSWSGLSDFRMSYFESLKEFPHALDIITELHLLNEDIQEVPLWVKGMSRLRKLRLYNCNNLVSLPQLSDSLSWIDACNCESLERLDCSFENPEIRLKFTNCFKLNEEARDLIMQTSTSGYAILPGTQVPACFNHRTTAGGLLKIKLNELSLPTSLRFKACVIMDMDKEETDDDDDDDDDVDDDASWMGVTIDITDEQKDLNVWCLPPGPRNTKRFLAEHIYTFEIDEGEVTSTELIFDFKIDSDKWKMGECGLYQISEVPSC</sequence>
<evidence type="ECO:0000313" key="11">
    <source>
        <dbReference type="RefSeq" id="XP_010503109.1"/>
    </source>
</evidence>
<keyword evidence="3" id="KW-0677">Repeat</keyword>
<dbReference type="InterPro" id="IPR044974">
    <property type="entry name" value="Disease_R_plants"/>
</dbReference>
<dbReference type="Pfam" id="PF00931">
    <property type="entry name" value="NB-ARC"/>
    <property type="match status" value="1"/>
</dbReference>
<dbReference type="Proteomes" id="UP000694864">
    <property type="component" value="Chromosome 4"/>
</dbReference>
<keyword evidence="6" id="KW-0520">NAD</keyword>
<accession>A0ABM0YM65</accession>
<comment type="catalytic activity">
    <reaction evidence="7">
        <text>NAD(+) + H2O = ADP-D-ribose + nicotinamide + H(+)</text>
        <dbReference type="Rhea" id="RHEA:16301"/>
        <dbReference type="ChEBI" id="CHEBI:15377"/>
        <dbReference type="ChEBI" id="CHEBI:15378"/>
        <dbReference type="ChEBI" id="CHEBI:17154"/>
        <dbReference type="ChEBI" id="CHEBI:57540"/>
        <dbReference type="ChEBI" id="CHEBI:57967"/>
        <dbReference type="EC" id="3.2.2.6"/>
    </reaction>
    <physiologicalReaction direction="left-to-right" evidence="7">
        <dbReference type="Rhea" id="RHEA:16302"/>
    </physiologicalReaction>
</comment>
<dbReference type="SUPFAM" id="SSF52200">
    <property type="entry name" value="Toll/Interleukin receptor TIR domain"/>
    <property type="match status" value="1"/>
</dbReference>
<organism evidence="10 11">
    <name type="scientific">Camelina sativa</name>
    <name type="common">False flax</name>
    <name type="synonym">Myagrum sativum</name>
    <dbReference type="NCBI Taxonomy" id="90675"/>
    <lineage>
        <taxon>Eukaryota</taxon>
        <taxon>Viridiplantae</taxon>
        <taxon>Streptophyta</taxon>
        <taxon>Embryophyta</taxon>
        <taxon>Tracheophyta</taxon>
        <taxon>Spermatophyta</taxon>
        <taxon>Magnoliopsida</taxon>
        <taxon>eudicotyledons</taxon>
        <taxon>Gunneridae</taxon>
        <taxon>Pentapetalae</taxon>
        <taxon>rosids</taxon>
        <taxon>malvids</taxon>
        <taxon>Brassicales</taxon>
        <taxon>Brassicaceae</taxon>
        <taxon>Camelineae</taxon>
        <taxon>Camelina</taxon>
    </lineage>
</organism>
<gene>
    <name evidence="11" type="primary">LOC104780307</name>
</gene>